<gene>
    <name evidence="7" type="ORF">BDK51DRAFT_16599</name>
</gene>
<dbReference type="GO" id="GO:0019509">
    <property type="term" value="P:L-methionine salvage from methylthioadenosine"/>
    <property type="evidence" value="ECO:0007669"/>
    <property type="project" value="InterPro"/>
</dbReference>
<dbReference type="SMART" id="SM01007">
    <property type="entry name" value="Aldolase_II"/>
    <property type="match status" value="1"/>
</dbReference>
<organism evidence="7 8">
    <name type="scientific">Blyttiomyces helicus</name>
    <dbReference type="NCBI Taxonomy" id="388810"/>
    <lineage>
        <taxon>Eukaryota</taxon>
        <taxon>Fungi</taxon>
        <taxon>Fungi incertae sedis</taxon>
        <taxon>Chytridiomycota</taxon>
        <taxon>Chytridiomycota incertae sedis</taxon>
        <taxon>Chytridiomycetes</taxon>
        <taxon>Chytridiomycetes incertae sedis</taxon>
        <taxon>Blyttiomyces</taxon>
    </lineage>
</organism>
<dbReference type="AlphaFoldDB" id="A0A4P9W0N1"/>
<keyword evidence="1" id="KW-0028">Amino-acid biosynthesis</keyword>
<name>A0A4P9W0N1_9FUNG</name>
<dbReference type="PANTHER" id="PTHR10640">
    <property type="entry name" value="METHYLTHIORIBULOSE-1-PHOSPHATE DEHYDRATASE"/>
    <property type="match status" value="1"/>
</dbReference>
<dbReference type="FunFam" id="3.40.225.10:FF:000003">
    <property type="entry name" value="Methylthioribulose-1-phosphate dehydratase"/>
    <property type="match status" value="1"/>
</dbReference>
<keyword evidence="3" id="KW-0862">Zinc</keyword>
<evidence type="ECO:0000259" key="6">
    <source>
        <dbReference type="SMART" id="SM01007"/>
    </source>
</evidence>
<protein>
    <submittedName>
        <fullName evidence="7">Class II aldolase/adducin N-terminal</fullName>
    </submittedName>
</protein>
<dbReference type="GO" id="GO:0046872">
    <property type="term" value="F:metal ion binding"/>
    <property type="evidence" value="ECO:0007669"/>
    <property type="project" value="UniProtKB-KW"/>
</dbReference>
<feature type="non-terminal residue" evidence="7">
    <location>
        <position position="1"/>
    </location>
</feature>
<evidence type="ECO:0000256" key="3">
    <source>
        <dbReference type="ARBA" id="ARBA00022833"/>
    </source>
</evidence>
<dbReference type="InterPro" id="IPR036409">
    <property type="entry name" value="Aldolase_II/adducin_N_sf"/>
</dbReference>
<keyword evidence="8" id="KW-1185">Reference proteome</keyword>
<evidence type="ECO:0000256" key="5">
    <source>
        <dbReference type="ARBA" id="ARBA00023239"/>
    </source>
</evidence>
<evidence type="ECO:0000256" key="2">
    <source>
        <dbReference type="ARBA" id="ARBA00022723"/>
    </source>
</evidence>
<evidence type="ECO:0000256" key="1">
    <source>
        <dbReference type="ARBA" id="ARBA00022605"/>
    </source>
</evidence>
<evidence type="ECO:0000256" key="4">
    <source>
        <dbReference type="ARBA" id="ARBA00023167"/>
    </source>
</evidence>
<feature type="domain" description="Class II aldolase/adducin N-terminal" evidence="6">
    <location>
        <begin position="1"/>
        <end position="154"/>
    </location>
</feature>
<keyword evidence="4" id="KW-0486">Methionine biosynthesis</keyword>
<dbReference type="InterPro" id="IPR001303">
    <property type="entry name" value="Aldolase_II/adducin_N"/>
</dbReference>
<evidence type="ECO:0000313" key="7">
    <source>
        <dbReference type="EMBL" id="RKO84885.1"/>
    </source>
</evidence>
<dbReference type="SUPFAM" id="SSF53639">
    <property type="entry name" value="AraD/HMP-PK domain-like"/>
    <property type="match status" value="1"/>
</dbReference>
<dbReference type="GO" id="GO:0005737">
    <property type="term" value="C:cytoplasm"/>
    <property type="evidence" value="ECO:0007669"/>
    <property type="project" value="InterPro"/>
</dbReference>
<dbReference type="GO" id="GO:0046570">
    <property type="term" value="F:methylthioribulose 1-phosphate dehydratase activity"/>
    <property type="evidence" value="ECO:0007669"/>
    <property type="project" value="TreeGrafter"/>
</dbReference>
<keyword evidence="2" id="KW-0479">Metal-binding</keyword>
<sequence length="182" mass="20517">HLYVLTPSPSRTVLRAPPPELFFKPSQCTPLFFNAYDLRSAGACIHTHSQHAVMATLLCKDEFVITHQEMIKGIKRGSGPGTPSLKYYDRLVVPIVENTAEEEDLKERMAAAMVKYPESNAVLVRRHGVYVWGESWQKAKSMCECYDYLFEIFVKMRSIGLDPAAVPEDSEYKALAEGIMSL</sequence>
<dbReference type="Proteomes" id="UP000269721">
    <property type="component" value="Unassembled WGS sequence"/>
</dbReference>
<dbReference type="EMBL" id="KZ999636">
    <property type="protein sequence ID" value="RKO84885.1"/>
    <property type="molecule type" value="Genomic_DNA"/>
</dbReference>
<dbReference type="OrthoDB" id="191080at2759"/>
<keyword evidence="5" id="KW-0456">Lyase</keyword>
<dbReference type="PANTHER" id="PTHR10640:SF7">
    <property type="entry name" value="METHYLTHIORIBULOSE-1-PHOSPHATE DEHYDRATASE"/>
    <property type="match status" value="1"/>
</dbReference>
<proteinExistence type="predicted"/>
<dbReference type="NCBIfam" id="TIGR03328">
    <property type="entry name" value="salvage_mtnB"/>
    <property type="match status" value="1"/>
</dbReference>
<dbReference type="InterPro" id="IPR017714">
    <property type="entry name" value="MethylthioRu-1-P_deHdtase_MtnB"/>
</dbReference>
<reference evidence="8" key="1">
    <citation type="journal article" date="2018" name="Nat. Microbiol.">
        <title>Leveraging single-cell genomics to expand the fungal tree of life.</title>
        <authorList>
            <person name="Ahrendt S.R."/>
            <person name="Quandt C.A."/>
            <person name="Ciobanu D."/>
            <person name="Clum A."/>
            <person name="Salamov A."/>
            <person name="Andreopoulos B."/>
            <person name="Cheng J.F."/>
            <person name="Woyke T."/>
            <person name="Pelin A."/>
            <person name="Henrissat B."/>
            <person name="Reynolds N.K."/>
            <person name="Benny G.L."/>
            <person name="Smith M.E."/>
            <person name="James T.Y."/>
            <person name="Grigoriev I.V."/>
        </authorList>
    </citation>
    <scope>NUCLEOTIDE SEQUENCE [LARGE SCALE GENOMIC DNA]</scope>
</reference>
<dbReference type="Pfam" id="PF00596">
    <property type="entry name" value="Aldolase_II"/>
    <property type="match status" value="1"/>
</dbReference>
<accession>A0A4P9W0N1</accession>
<dbReference type="Gene3D" id="3.40.225.10">
    <property type="entry name" value="Class II aldolase/adducin N-terminal domain"/>
    <property type="match status" value="1"/>
</dbReference>
<evidence type="ECO:0000313" key="8">
    <source>
        <dbReference type="Proteomes" id="UP000269721"/>
    </source>
</evidence>